<evidence type="ECO:0008006" key="5">
    <source>
        <dbReference type="Google" id="ProtNLM"/>
    </source>
</evidence>
<dbReference type="EMBL" id="JADBGQ010000006">
    <property type="protein sequence ID" value="KAG5394586.1"/>
    <property type="molecule type" value="Genomic_DNA"/>
</dbReference>
<evidence type="ECO:0000313" key="4">
    <source>
        <dbReference type="Proteomes" id="UP000823674"/>
    </source>
</evidence>
<organism evidence="3 4">
    <name type="scientific">Brassica rapa subsp. trilocularis</name>
    <dbReference type="NCBI Taxonomy" id="1813537"/>
    <lineage>
        <taxon>Eukaryota</taxon>
        <taxon>Viridiplantae</taxon>
        <taxon>Streptophyta</taxon>
        <taxon>Embryophyta</taxon>
        <taxon>Tracheophyta</taxon>
        <taxon>Spermatophyta</taxon>
        <taxon>Magnoliopsida</taxon>
        <taxon>eudicotyledons</taxon>
        <taxon>Gunneridae</taxon>
        <taxon>Pentapetalae</taxon>
        <taxon>rosids</taxon>
        <taxon>malvids</taxon>
        <taxon>Brassicales</taxon>
        <taxon>Brassicaceae</taxon>
        <taxon>Brassiceae</taxon>
        <taxon>Brassica</taxon>
    </lineage>
</organism>
<evidence type="ECO:0000256" key="2">
    <source>
        <dbReference type="SAM" id="SignalP"/>
    </source>
</evidence>
<reference evidence="3 4" key="1">
    <citation type="submission" date="2021-03" db="EMBL/GenBank/DDBJ databases">
        <authorList>
            <person name="King G.J."/>
            <person name="Bancroft I."/>
            <person name="Baten A."/>
            <person name="Bloomfield J."/>
            <person name="Borpatragohain P."/>
            <person name="He Z."/>
            <person name="Irish N."/>
            <person name="Irwin J."/>
            <person name="Liu K."/>
            <person name="Mauleon R.P."/>
            <person name="Moore J."/>
            <person name="Morris R."/>
            <person name="Ostergaard L."/>
            <person name="Wang B."/>
            <person name="Wells R."/>
        </authorList>
    </citation>
    <scope>NUCLEOTIDE SEQUENCE [LARGE SCALE GENOMIC DNA]</scope>
    <source>
        <strain evidence="3">R-o-18</strain>
        <tissue evidence="3">Leaf</tissue>
    </source>
</reference>
<evidence type="ECO:0000313" key="3">
    <source>
        <dbReference type="EMBL" id="KAG5394586.1"/>
    </source>
</evidence>
<accession>A0ABQ7M9F9</accession>
<keyword evidence="4" id="KW-1185">Reference proteome</keyword>
<proteinExistence type="predicted"/>
<sequence>MIWNICLLVSMYVYHLAPLNGGEGQFHLRPRSGLPIVEELPKGDRKGSVFNKKMAGEIHFYDAFWIFLSMEFYSRDSSCSRGKRENRYPGTRASYRPSPGN</sequence>
<evidence type="ECO:0000256" key="1">
    <source>
        <dbReference type="SAM" id="MobiDB-lite"/>
    </source>
</evidence>
<name>A0ABQ7M9F9_BRACM</name>
<feature type="region of interest" description="Disordered" evidence="1">
    <location>
        <begin position="76"/>
        <end position="101"/>
    </location>
</feature>
<comment type="caution">
    <text evidence="3">The sequence shown here is derived from an EMBL/GenBank/DDBJ whole genome shotgun (WGS) entry which is preliminary data.</text>
</comment>
<gene>
    <name evidence="3" type="primary">A06g508740.1_BraROA</name>
    <name evidence="3" type="ORF">IGI04_024549</name>
</gene>
<feature type="signal peptide" evidence="2">
    <location>
        <begin position="1"/>
        <end position="21"/>
    </location>
</feature>
<dbReference type="Proteomes" id="UP000823674">
    <property type="component" value="Chromosome A06"/>
</dbReference>
<protein>
    <recommendedName>
        <fullName evidence="5">Secreted protein</fullName>
    </recommendedName>
</protein>
<keyword evidence="2" id="KW-0732">Signal</keyword>
<feature type="chain" id="PRO_5046263498" description="Secreted protein" evidence="2">
    <location>
        <begin position="22"/>
        <end position="101"/>
    </location>
</feature>